<keyword evidence="2" id="KW-0812">Transmembrane</keyword>
<dbReference type="PANTHER" id="PTHR10458">
    <property type="entry name" value="PEPTIDE DEFORMYLASE"/>
    <property type="match status" value="1"/>
</dbReference>
<organism evidence="3 4">
    <name type="scientific">Sulfurovum zhangzhouensis</name>
    <dbReference type="NCBI Taxonomy" id="3019067"/>
    <lineage>
        <taxon>Bacteria</taxon>
        <taxon>Pseudomonadati</taxon>
        <taxon>Campylobacterota</taxon>
        <taxon>Epsilonproteobacteria</taxon>
        <taxon>Campylobacterales</taxon>
        <taxon>Sulfurovaceae</taxon>
        <taxon>Sulfurovum</taxon>
    </lineage>
</organism>
<evidence type="ECO:0000256" key="1">
    <source>
        <dbReference type="ARBA" id="ARBA00010759"/>
    </source>
</evidence>
<dbReference type="RefSeq" id="WP_289414093.1">
    <property type="nucleotide sequence ID" value="NZ_JAQIBD010000003.1"/>
</dbReference>
<accession>A0ABT7QZN7</accession>
<feature type="transmembrane region" description="Helical" evidence="2">
    <location>
        <begin position="214"/>
        <end position="232"/>
    </location>
</feature>
<dbReference type="SUPFAM" id="SSF56420">
    <property type="entry name" value="Peptide deformylase"/>
    <property type="match status" value="1"/>
</dbReference>
<dbReference type="InterPro" id="IPR036821">
    <property type="entry name" value="Peptide_deformylase_sf"/>
</dbReference>
<dbReference type="Proteomes" id="UP001169069">
    <property type="component" value="Unassembled WGS sequence"/>
</dbReference>
<dbReference type="Gene3D" id="3.90.45.10">
    <property type="entry name" value="Peptide deformylase"/>
    <property type="match status" value="1"/>
</dbReference>
<evidence type="ECO:0000313" key="3">
    <source>
        <dbReference type="EMBL" id="MDM5272299.1"/>
    </source>
</evidence>
<sequence>MVQKLVIYPDERVNIACTDVRSFNQTLWDVIEDIKDTMIKHNLDALAAIQIAYPYNIVLIKEADGSYSEYINPRIIGSYGKFDSIETTAYYPEITQIVPRAQRIKVIYEDRHGKPKSIDIDDEKYAATFQRKVDYLFGGTFLDKVSKAHRERVLEALKNNGLIPQVEICPTFSKKDYFVSFTDKLLFIMGLTLVSPFFNLSKETLNTLYTLDKFLLPIIFVLMIGFFFYAQYEAKKYSQCSSCQIGNNIGVIIKRFITGIVLAIGAYIILG</sequence>
<name>A0ABT7QZN7_9BACT</name>
<proteinExistence type="inferred from homology"/>
<dbReference type="EMBL" id="JAQIBD010000003">
    <property type="protein sequence ID" value="MDM5272299.1"/>
    <property type="molecule type" value="Genomic_DNA"/>
</dbReference>
<keyword evidence="2" id="KW-1133">Transmembrane helix</keyword>
<reference evidence="3" key="1">
    <citation type="submission" date="2023-01" db="EMBL/GenBank/DDBJ databases">
        <title>Sulfurovum sp. zt1-1 genome assembly.</title>
        <authorList>
            <person name="Wang J."/>
        </authorList>
    </citation>
    <scope>NUCLEOTIDE SEQUENCE</scope>
    <source>
        <strain evidence="3">Zt1-1</strain>
    </source>
</reference>
<dbReference type="InterPro" id="IPR023635">
    <property type="entry name" value="Peptide_deformylase"/>
</dbReference>
<dbReference type="PANTHER" id="PTHR10458:SF22">
    <property type="entry name" value="PEPTIDE DEFORMYLASE"/>
    <property type="match status" value="1"/>
</dbReference>
<feature type="transmembrane region" description="Helical" evidence="2">
    <location>
        <begin position="252"/>
        <end position="270"/>
    </location>
</feature>
<evidence type="ECO:0000256" key="2">
    <source>
        <dbReference type="SAM" id="Phobius"/>
    </source>
</evidence>
<keyword evidence="2" id="KW-0472">Membrane</keyword>
<gene>
    <name evidence="3" type="ORF">PGH07_08905</name>
</gene>
<dbReference type="Pfam" id="PF01327">
    <property type="entry name" value="Pep_deformylase"/>
    <property type="match status" value="1"/>
</dbReference>
<dbReference type="PRINTS" id="PR01576">
    <property type="entry name" value="PDEFORMYLASE"/>
</dbReference>
<comment type="similarity">
    <text evidence="1">Belongs to the polypeptide deformylase family.</text>
</comment>
<comment type="caution">
    <text evidence="3">The sequence shown here is derived from an EMBL/GenBank/DDBJ whole genome shotgun (WGS) entry which is preliminary data.</text>
</comment>
<evidence type="ECO:0000313" key="4">
    <source>
        <dbReference type="Proteomes" id="UP001169069"/>
    </source>
</evidence>
<keyword evidence="4" id="KW-1185">Reference proteome</keyword>
<protein>
    <submittedName>
        <fullName evidence="3">Peptide deformylase</fullName>
    </submittedName>
</protein>
<feature type="transmembrane region" description="Helical" evidence="2">
    <location>
        <begin position="185"/>
        <end position="202"/>
    </location>
</feature>